<dbReference type="GO" id="GO:0071949">
    <property type="term" value="F:FAD binding"/>
    <property type="evidence" value="ECO:0007669"/>
    <property type="project" value="InterPro"/>
</dbReference>
<evidence type="ECO:0000313" key="2">
    <source>
        <dbReference type="EMBL" id="SES74827.1"/>
    </source>
</evidence>
<organism evidence="2 3">
    <name type="scientific">Hymenobacter actinosclerus</name>
    <dbReference type="NCBI Taxonomy" id="82805"/>
    <lineage>
        <taxon>Bacteria</taxon>
        <taxon>Pseudomonadati</taxon>
        <taxon>Bacteroidota</taxon>
        <taxon>Cytophagia</taxon>
        <taxon>Cytophagales</taxon>
        <taxon>Hymenobacteraceae</taxon>
        <taxon>Hymenobacter</taxon>
    </lineage>
</organism>
<evidence type="ECO:0000313" key="3">
    <source>
        <dbReference type="Proteomes" id="UP000198697"/>
    </source>
</evidence>
<feature type="domain" description="BLUF" evidence="1">
    <location>
        <begin position="1"/>
        <end position="93"/>
    </location>
</feature>
<dbReference type="EMBL" id="FOHS01000001">
    <property type="protein sequence ID" value="SES74827.1"/>
    <property type="molecule type" value="Genomic_DNA"/>
</dbReference>
<dbReference type="AlphaFoldDB" id="A0A1H9Z017"/>
<keyword evidence="3" id="KW-1185">Reference proteome</keyword>
<gene>
    <name evidence="2" type="ORF">SAMN04487998_0157</name>
</gene>
<reference evidence="3" key="1">
    <citation type="submission" date="2016-10" db="EMBL/GenBank/DDBJ databases">
        <authorList>
            <person name="Varghese N."/>
            <person name="Submissions S."/>
        </authorList>
    </citation>
    <scope>NUCLEOTIDE SEQUENCE [LARGE SCALE GENOMIC DNA]</scope>
    <source>
        <strain evidence="3">DSM 15310</strain>
    </source>
</reference>
<dbReference type="Gene3D" id="3.30.70.100">
    <property type="match status" value="1"/>
</dbReference>
<accession>A0A1H9Z017</accession>
<dbReference type="RefSeq" id="WP_092767327.1">
    <property type="nucleotide sequence ID" value="NZ_FOHS01000001.1"/>
</dbReference>
<proteinExistence type="predicted"/>
<dbReference type="STRING" id="82805.SAMN04487998_0157"/>
<protein>
    <submittedName>
        <fullName evidence="2">Sensors of blue-light using FAD</fullName>
    </submittedName>
</protein>
<name>A0A1H9Z017_9BACT</name>
<dbReference type="SMART" id="SM01034">
    <property type="entry name" value="BLUF"/>
    <property type="match status" value="1"/>
</dbReference>
<dbReference type="GO" id="GO:0009882">
    <property type="term" value="F:blue light photoreceptor activity"/>
    <property type="evidence" value="ECO:0007669"/>
    <property type="project" value="InterPro"/>
</dbReference>
<dbReference type="PROSITE" id="PS50925">
    <property type="entry name" value="BLUF"/>
    <property type="match status" value="1"/>
</dbReference>
<dbReference type="InterPro" id="IPR036046">
    <property type="entry name" value="Acylphosphatase-like_dom_sf"/>
</dbReference>
<dbReference type="OrthoDB" id="1122028at2"/>
<dbReference type="Proteomes" id="UP000198697">
    <property type="component" value="Unassembled WGS sequence"/>
</dbReference>
<dbReference type="SUPFAM" id="SSF54975">
    <property type="entry name" value="Acylphosphatase/BLUF domain-like"/>
    <property type="match status" value="1"/>
</dbReference>
<dbReference type="InterPro" id="IPR007024">
    <property type="entry name" value="BLUF_domain"/>
</dbReference>
<sequence length="145" mass="16100">MYHLVYTSTATMAFSIAELQQFLVWWRANNEQLGVTGLLLYSNEGDIIQVLEGGQPQVEGLFAVIEHDSRHRNVIKLAAGPIEQRLFGEWAMGFRMLNSAAFHSLAGYTDPAAPTFLPAAPVGADSDLLYLLREFANAHPQELPR</sequence>
<evidence type="ECO:0000259" key="1">
    <source>
        <dbReference type="PROSITE" id="PS50925"/>
    </source>
</evidence>
<dbReference type="Pfam" id="PF04940">
    <property type="entry name" value="BLUF"/>
    <property type="match status" value="1"/>
</dbReference>